<keyword evidence="4" id="KW-0804">Transcription</keyword>
<dbReference type="SUPFAM" id="SSF53850">
    <property type="entry name" value="Periplasmic binding protein-like II"/>
    <property type="match status" value="1"/>
</dbReference>
<proteinExistence type="inferred from homology"/>
<dbReference type="Proteomes" id="UP000183667">
    <property type="component" value="Unassembled WGS sequence"/>
</dbReference>
<evidence type="ECO:0000313" key="7">
    <source>
        <dbReference type="Proteomes" id="UP000183667"/>
    </source>
</evidence>
<dbReference type="GO" id="GO:0003677">
    <property type="term" value="F:DNA binding"/>
    <property type="evidence" value="ECO:0007669"/>
    <property type="project" value="UniProtKB-KW"/>
</dbReference>
<dbReference type="InterPro" id="IPR036390">
    <property type="entry name" value="WH_DNA-bd_sf"/>
</dbReference>
<dbReference type="InterPro" id="IPR000847">
    <property type="entry name" value="LysR_HTH_N"/>
</dbReference>
<comment type="caution">
    <text evidence="6">The sequence shown here is derived from an EMBL/GenBank/DDBJ whole genome shotgun (WGS) entry which is preliminary data.</text>
</comment>
<accession>A0ABD6Q155</accession>
<evidence type="ECO:0000259" key="5">
    <source>
        <dbReference type="PROSITE" id="PS50931"/>
    </source>
</evidence>
<dbReference type="InterPro" id="IPR005119">
    <property type="entry name" value="LysR_subst-bd"/>
</dbReference>
<evidence type="ECO:0000256" key="4">
    <source>
        <dbReference type="ARBA" id="ARBA00023163"/>
    </source>
</evidence>
<sequence>MDKLDVKHMRVFLNLIRERNVSRVALRMNISQQAASAYLKRLRELFPHELFLRKSDGLVPTDFAYDLASKLEAVVLDLDELVASTPFDPSASNRIVRILADEYAQLTIIPRLCRNIAAAAPDMSLDIQDINAATHPETLASGAADLAIGFRDLIDHGLIRETVKKDYLSCVVSKHSAIPQRISSLRDLADVPRVGFIRSIDKPNQSGDHAFGQLPFHGKLVAVLPCYTSLHSFMEFNDVFAYVPSAIAAADDLRILPFTIEPNELEIAVAWHRRAAGSSLRKWLVELVVKSAMDKR</sequence>
<dbReference type="Gene3D" id="3.40.190.10">
    <property type="entry name" value="Periplasmic binding protein-like II"/>
    <property type="match status" value="2"/>
</dbReference>
<organism evidence="6 7">
    <name type="scientific">Burkholderia ubonensis</name>
    <dbReference type="NCBI Taxonomy" id="101571"/>
    <lineage>
        <taxon>Bacteria</taxon>
        <taxon>Pseudomonadati</taxon>
        <taxon>Pseudomonadota</taxon>
        <taxon>Betaproteobacteria</taxon>
        <taxon>Burkholderiales</taxon>
        <taxon>Burkholderiaceae</taxon>
        <taxon>Burkholderia</taxon>
        <taxon>Burkholderia cepacia complex</taxon>
    </lineage>
</organism>
<dbReference type="EMBL" id="MEAU01000027">
    <property type="protein sequence ID" value="OJA45279.1"/>
    <property type="molecule type" value="Genomic_DNA"/>
</dbReference>
<evidence type="ECO:0000256" key="1">
    <source>
        <dbReference type="ARBA" id="ARBA00009437"/>
    </source>
</evidence>
<dbReference type="Pfam" id="PF00126">
    <property type="entry name" value="HTH_1"/>
    <property type="match status" value="1"/>
</dbReference>
<dbReference type="PROSITE" id="PS50931">
    <property type="entry name" value="HTH_LYSR"/>
    <property type="match status" value="1"/>
</dbReference>
<evidence type="ECO:0000256" key="3">
    <source>
        <dbReference type="ARBA" id="ARBA00023125"/>
    </source>
</evidence>
<feature type="domain" description="HTH lysR-type" evidence="5">
    <location>
        <begin position="4"/>
        <end position="61"/>
    </location>
</feature>
<keyword evidence="3" id="KW-0238">DNA-binding</keyword>
<dbReference type="PANTHER" id="PTHR30118">
    <property type="entry name" value="HTH-TYPE TRANSCRIPTIONAL REGULATOR LEUO-RELATED"/>
    <property type="match status" value="1"/>
</dbReference>
<dbReference type="InterPro" id="IPR050389">
    <property type="entry name" value="LysR-type_TF"/>
</dbReference>
<dbReference type="PANTHER" id="PTHR30118:SF15">
    <property type="entry name" value="TRANSCRIPTIONAL REGULATORY PROTEIN"/>
    <property type="match status" value="1"/>
</dbReference>
<evidence type="ECO:0000256" key="2">
    <source>
        <dbReference type="ARBA" id="ARBA00023015"/>
    </source>
</evidence>
<reference evidence="7" key="1">
    <citation type="submission" date="2016-08" db="EMBL/GenBank/DDBJ databases">
        <title>Population biology and virulence potential of Burkholderia ubonensis.</title>
        <authorList>
            <person name="Price E.P."/>
            <person name="Currie B.J."/>
            <person name="Wagner D.M."/>
        </authorList>
    </citation>
    <scope>NUCLEOTIDE SEQUENCE [LARGE SCALE GENOMIC DNA]</scope>
    <source>
        <strain evidence="7">MSMB0103</strain>
    </source>
</reference>
<keyword evidence="2" id="KW-0805">Transcription regulation</keyword>
<dbReference type="AlphaFoldDB" id="A0ABD6Q155"/>
<dbReference type="Gene3D" id="1.10.10.10">
    <property type="entry name" value="Winged helix-like DNA-binding domain superfamily/Winged helix DNA-binding domain"/>
    <property type="match status" value="1"/>
</dbReference>
<dbReference type="SUPFAM" id="SSF46785">
    <property type="entry name" value="Winged helix' DNA-binding domain"/>
    <property type="match status" value="1"/>
</dbReference>
<evidence type="ECO:0000313" key="6">
    <source>
        <dbReference type="EMBL" id="OJA45279.1"/>
    </source>
</evidence>
<dbReference type="InterPro" id="IPR036388">
    <property type="entry name" value="WH-like_DNA-bd_sf"/>
</dbReference>
<dbReference type="Pfam" id="PF03466">
    <property type="entry name" value="LysR_substrate"/>
    <property type="match status" value="1"/>
</dbReference>
<name>A0ABD6Q155_9BURK</name>
<comment type="similarity">
    <text evidence="1">Belongs to the LysR transcriptional regulatory family.</text>
</comment>
<gene>
    <name evidence="6" type="ORF">BGV66_19165</name>
</gene>
<protein>
    <recommendedName>
        <fullName evidence="5">HTH lysR-type domain-containing protein</fullName>
    </recommendedName>
</protein>